<dbReference type="PATRIC" id="fig|1132509.6.peg.531"/>
<dbReference type="GO" id="GO:0019242">
    <property type="term" value="P:methylglyoxal biosynthetic process"/>
    <property type="evidence" value="ECO:0007669"/>
    <property type="project" value="InterPro"/>
</dbReference>
<evidence type="ECO:0000313" key="4">
    <source>
        <dbReference type="Proteomes" id="UP000011566"/>
    </source>
</evidence>
<name>M0M9Z7_9EURY</name>
<dbReference type="InterPro" id="IPR036914">
    <property type="entry name" value="MGS-like_dom_sf"/>
</dbReference>
<dbReference type="PANTHER" id="PTHR30492">
    <property type="entry name" value="METHYLGLYOXAL SYNTHASE"/>
    <property type="match status" value="1"/>
</dbReference>
<feature type="domain" description="MGS-like" evidence="2">
    <location>
        <begin position="1"/>
        <end position="107"/>
    </location>
</feature>
<dbReference type="InterPro" id="IPR011607">
    <property type="entry name" value="MGS-like_dom"/>
</dbReference>
<dbReference type="SUPFAM" id="SSF52335">
    <property type="entry name" value="Methylglyoxal synthase-like"/>
    <property type="match status" value="1"/>
</dbReference>
<protein>
    <submittedName>
        <fullName evidence="3">Methylglyoxal synthase</fullName>
    </submittedName>
</protein>
<dbReference type="PROSITE" id="PS51855">
    <property type="entry name" value="MGS"/>
    <property type="match status" value="1"/>
</dbReference>
<dbReference type="Proteomes" id="UP000011566">
    <property type="component" value="Unassembled WGS sequence"/>
</dbReference>
<dbReference type="GO" id="GO:0008929">
    <property type="term" value="F:methylglyoxal synthase activity"/>
    <property type="evidence" value="ECO:0007669"/>
    <property type="project" value="InterPro"/>
</dbReference>
<sequence>MVEFVDEHVELLEQFDCMATGSTGERLSEETELEVEQLNSGSHGGDMMIGAAVATDECDAVIFLRDPLTSQPHDPDITALLRVCDVHDVPFATNISSADAIIDYLSE</sequence>
<dbReference type="InterPro" id="IPR004363">
    <property type="entry name" value="Methylgl_synth"/>
</dbReference>
<dbReference type="SMART" id="SM00851">
    <property type="entry name" value="MGS"/>
    <property type="match status" value="1"/>
</dbReference>
<dbReference type="GO" id="GO:0006221">
    <property type="term" value="P:pyrimidine nucleotide biosynthetic process"/>
    <property type="evidence" value="ECO:0007669"/>
    <property type="project" value="UniProtKB-KW"/>
</dbReference>
<dbReference type="GO" id="GO:0005829">
    <property type="term" value="C:cytosol"/>
    <property type="evidence" value="ECO:0007669"/>
    <property type="project" value="TreeGrafter"/>
</dbReference>
<proteinExistence type="predicted"/>
<dbReference type="AlphaFoldDB" id="M0M9Z7"/>
<dbReference type="PIRSF" id="PIRSF006614">
    <property type="entry name" value="Methylglyox_syn"/>
    <property type="match status" value="1"/>
</dbReference>
<accession>M0M9Z7</accession>
<dbReference type="eggNOG" id="arCOG06314">
    <property type="taxonomic scope" value="Archaea"/>
</dbReference>
<keyword evidence="1" id="KW-0665">Pyrimidine biosynthesis</keyword>
<organism evidence="3 4">
    <name type="scientific">Halococcus hamelinensis 100A6</name>
    <dbReference type="NCBI Taxonomy" id="1132509"/>
    <lineage>
        <taxon>Archaea</taxon>
        <taxon>Methanobacteriati</taxon>
        <taxon>Methanobacteriota</taxon>
        <taxon>Stenosarchaea group</taxon>
        <taxon>Halobacteria</taxon>
        <taxon>Halobacteriales</taxon>
        <taxon>Halococcaceae</taxon>
        <taxon>Halococcus</taxon>
    </lineage>
</organism>
<dbReference type="PANTHER" id="PTHR30492:SF0">
    <property type="entry name" value="METHYLGLYOXAL SYNTHASE"/>
    <property type="match status" value="1"/>
</dbReference>
<dbReference type="EMBL" id="AOMB01000006">
    <property type="protein sequence ID" value="EMA41230.1"/>
    <property type="molecule type" value="Genomic_DNA"/>
</dbReference>
<evidence type="ECO:0000313" key="3">
    <source>
        <dbReference type="EMBL" id="EMA41230.1"/>
    </source>
</evidence>
<dbReference type="NCBIfam" id="NF003559">
    <property type="entry name" value="PRK05234.1"/>
    <property type="match status" value="1"/>
</dbReference>
<dbReference type="Pfam" id="PF02142">
    <property type="entry name" value="MGS"/>
    <property type="match status" value="1"/>
</dbReference>
<reference evidence="3 4" key="1">
    <citation type="journal article" date="2014" name="PLoS Genet.">
        <title>Phylogenetically driven sequencing of extremely halophilic archaea reveals strategies for static and dynamic osmo-response.</title>
        <authorList>
            <person name="Becker E.A."/>
            <person name="Seitzer P.M."/>
            <person name="Tritt A."/>
            <person name="Larsen D."/>
            <person name="Krusor M."/>
            <person name="Yao A.I."/>
            <person name="Wu D."/>
            <person name="Madern D."/>
            <person name="Eisen J.A."/>
            <person name="Darling A.E."/>
            <person name="Facciotti M.T."/>
        </authorList>
    </citation>
    <scope>NUCLEOTIDE SEQUENCE [LARGE SCALE GENOMIC DNA]</scope>
    <source>
        <strain evidence="3 4">100A6</strain>
    </source>
</reference>
<keyword evidence="4" id="KW-1185">Reference proteome</keyword>
<dbReference type="Gene3D" id="3.40.50.1380">
    <property type="entry name" value="Methylglyoxal synthase-like domain"/>
    <property type="match status" value="1"/>
</dbReference>
<gene>
    <name evidence="3" type="ORF">C447_02257</name>
</gene>
<evidence type="ECO:0000256" key="1">
    <source>
        <dbReference type="ARBA" id="ARBA00022975"/>
    </source>
</evidence>
<evidence type="ECO:0000259" key="2">
    <source>
        <dbReference type="PROSITE" id="PS51855"/>
    </source>
</evidence>
<comment type="caution">
    <text evidence="3">The sequence shown here is derived from an EMBL/GenBank/DDBJ whole genome shotgun (WGS) entry which is preliminary data.</text>
</comment>